<proteinExistence type="predicted"/>
<dbReference type="EMBL" id="JBHSXQ010000001">
    <property type="protein sequence ID" value="MFC6904167.1"/>
    <property type="molecule type" value="Genomic_DNA"/>
</dbReference>
<dbReference type="AlphaFoldDB" id="A0ABD5UY90"/>
<dbReference type="RefSeq" id="WP_340602678.1">
    <property type="nucleotide sequence ID" value="NZ_JBBMXV010000001.1"/>
</dbReference>
<gene>
    <name evidence="1" type="ORF">ACFQGH_03015</name>
</gene>
<comment type="caution">
    <text evidence="1">The sequence shown here is derived from an EMBL/GenBank/DDBJ whole genome shotgun (WGS) entry which is preliminary data.</text>
</comment>
<keyword evidence="2" id="KW-1185">Reference proteome</keyword>
<evidence type="ECO:0008006" key="3">
    <source>
        <dbReference type="Google" id="ProtNLM"/>
    </source>
</evidence>
<dbReference type="InterPro" id="IPR055541">
    <property type="entry name" value="DUF7117"/>
</dbReference>
<organism evidence="1 2">
    <name type="scientific">Halalkalicoccus tibetensis</name>
    <dbReference type="NCBI Taxonomy" id="175632"/>
    <lineage>
        <taxon>Archaea</taxon>
        <taxon>Methanobacteriati</taxon>
        <taxon>Methanobacteriota</taxon>
        <taxon>Stenosarchaea group</taxon>
        <taxon>Halobacteria</taxon>
        <taxon>Halobacteriales</taxon>
        <taxon>Halococcaceae</taxon>
        <taxon>Halalkalicoccus</taxon>
    </lineage>
</organism>
<reference evidence="1 2" key="1">
    <citation type="journal article" date="2019" name="Int. J. Syst. Evol. Microbiol.">
        <title>The Global Catalogue of Microorganisms (GCM) 10K type strain sequencing project: providing services to taxonomists for standard genome sequencing and annotation.</title>
        <authorList>
            <consortium name="The Broad Institute Genomics Platform"/>
            <consortium name="The Broad Institute Genome Sequencing Center for Infectious Disease"/>
            <person name="Wu L."/>
            <person name="Ma J."/>
        </authorList>
    </citation>
    <scope>NUCLEOTIDE SEQUENCE [LARGE SCALE GENOMIC DNA]</scope>
    <source>
        <strain evidence="1 2">CGMCC 1.3240</strain>
    </source>
</reference>
<protein>
    <recommendedName>
        <fullName evidence="3">TFIIB-type zinc ribbon-containing protein</fullName>
    </recommendedName>
</protein>
<evidence type="ECO:0000313" key="1">
    <source>
        <dbReference type="EMBL" id="MFC6904167.1"/>
    </source>
</evidence>
<accession>A0ABD5UY90</accession>
<sequence length="245" mass="27125">MEIRGERECTGCGTRWSYYETGEVACPDCGSLKSVGREERELHTDAPAELDLTPVKRGVADQPLTDVASEVTERCREYVHDRGFINGGELRELDETYLIASELASAIRAYERSLSSGALDPGTDDAEQLHLFALLNEERPPPAEVPASLAPARGLAYAKAVSTYRDDLRTFLDEEDAERPSVRRALGRLDDHLRRVEALDGDVEPRTAERLIEVARDLGSTVRADDEVALARAQERLESLGSDRL</sequence>
<dbReference type="Proteomes" id="UP001596312">
    <property type="component" value="Unassembled WGS sequence"/>
</dbReference>
<name>A0ABD5UY90_9EURY</name>
<evidence type="ECO:0000313" key="2">
    <source>
        <dbReference type="Proteomes" id="UP001596312"/>
    </source>
</evidence>
<dbReference type="Pfam" id="PF23430">
    <property type="entry name" value="DUF7117"/>
    <property type="match status" value="1"/>
</dbReference>